<feature type="region of interest" description="Disordered" evidence="2">
    <location>
        <begin position="99"/>
        <end position="154"/>
    </location>
</feature>
<dbReference type="SUPFAM" id="SSF56219">
    <property type="entry name" value="DNase I-like"/>
    <property type="match status" value="1"/>
</dbReference>
<dbReference type="PANTHER" id="PTHR16320:SF23">
    <property type="entry name" value="SPHINGOMYELINASE C 1"/>
    <property type="match status" value="1"/>
</dbReference>
<dbReference type="InterPro" id="IPR036691">
    <property type="entry name" value="Endo/exonu/phosph_ase_sf"/>
</dbReference>
<dbReference type="Pfam" id="PF03372">
    <property type="entry name" value="Exo_endo_phos"/>
    <property type="match status" value="1"/>
</dbReference>
<feature type="compositionally biased region" description="Basic and acidic residues" evidence="2">
    <location>
        <begin position="615"/>
        <end position="627"/>
    </location>
</feature>
<protein>
    <submittedName>
        <fullName evidence="4">Reticulocyte-binding protein 2-like a</fullName>
    </submittedName>
</protein>
<dbReference type="Gene3D" id="3.60.10.10">
    <property type="entry name" value="Endonuclease/exonuclease/phosphatase"/>
    <property type="match status" value="1"/>
</dbReference>
<dbReference type="AlphaFoldDB" id="A0A1Q9C6Z6"/>
<keyword evidence="5" id="KW-1185">Reference proteome</keyword>
<evidence type="ECO:0000259" key="3">
    <source>
        <dbReference type="Pfam" id="PF03372"/>
    </source>
</evidence>
<feature type="domain" description="Endonuclease/exonuclease/phosphatase" evidence="3">
    <location>
        <begin position="249"/>
        <end position="452"/>
    </location>
</feature>
<sequence>MFRRVGCDFEPSIEKDDGVSESERKALEDQLTRLRRQHEEAELKSQKKIVELLEKTSEQQRALDEAKDKHREFQLNHTELQLKVDELETKHRASVLKAQEEADRAKDLADKHQEVKQELERHKQRAEALEKERDQQEEVARRHQEHAQQAHQEVTEHLSKLEEHQKEMVALREQLKTASEEKKQEEERIQQMQEELRRGVAFRESVDRSLGKAWTPPGGEDVFSIMNVNTFLLEVRIAGWAPRQGLAFGSKPDMQARADGLVRWFQELKEDEVPDVVVFNEIFSKAASTIFRQLCNPQWRRNGWYAKDNVLACSTSGHFGFATRVLNPAGWVKISGGVVIMVRKGLYISDFHEEAYVDHDFEDGMSQKGFMRVRVGHPSIGDVWVIGSHTQAWPQNAGIRVKQWKQMWRHIDATIPEGSKLVIAGDMNTETSEVETMKKELHSESPPLDESGFWLPLRTPLPYSSYGGGGQNAYLHYDHQETHEKSPHDQIMYVSAGNKYLSPKSMRWQYLPMKSDGCFPSAITTPNISVDDLSDHYAAYAQLCYGSRCQIQQLSGHRGFTGIGLGDEIRCCAGRGMVAGKCFDWAPGGVHAGQLRGGGNAGSAAETRTESPVSEPEKAADAPEEKN</sequence>
<dbReference type="EMBL" id="LSRX01001583">
    <property type="protein sequence ID" value="OLP78647.1"/>
    <property type="molecule type" value="Genomic_DNA"/>
</dbReference>
<comment type="similarity">
    <text evidence="1">Belongs to the neutral sphingomyelinase family.</text>
</comment>
<feature type="region of interest" description="Disordered" evidence="2">
    <location>
        <begin position="594"/>
        <end position="627"/>
    </location>
</feature>
<reference evidence="4 5" key="1">
    <citation type="submission" date="2016-02" db="EMBL/GenBank/DDBJ databases">
        <title>Genome analysis of coral dinoflagellate symbionts highlights evolutionary adaptations to a symbiotic lifestyle.</title>
        <authorList>
            <person name="Aranda M."/>
            <person name="Li Y."/>
            <person name="Liew Y.J."/>
            <person name="Baumgarten S."/>
            <person name="Simakov O."/>
            <person name="Wilson M."/>
            <person name="Piel J."/>
            <person name="Ashoor H."/>
            <person name="Bougouffa S."/>
            <person name="Bajic V.B."/>
            <person name="Ryu T."/>
            <person name="Ravasi T."/>
            <person name="Bayer T."/>
            <person name="Micklem G."/>
            <person name="Kim H."/>
            <person name="Bhak J."/>
            <person name="Lajeunesse T.C."/>
            <person name="Voolstra C.R."/>
        </authorList>
    </citation>
    <scope>NUCLEOTIDE SEQUENCE [LARGE SCALE GENOMIC DNA]</scope>
    <source>
        <strain evidence="4 5">CCMP2467</strain>
    </source>
</reference>
<organism evidence="4 5">
    <name type="scientific">Symbiodinium microadriaticum</name>
    <name type="common">Dinoflagellate</name>
    <name type="synonym">Zooxanthella microadriatica</name>
    <dbReference type="NCBI Taxonomy" id="2951"/>
    <lineage>
        <taxon>Eukaryota</taxon>
        <taxon>Sar</taxon>
        <taxon>Alveolata</taxon>
        <taxon>Dinophyceae</taxon>
        <taxon>Suessiales</taxon>
        <taxon>Symbiodiniaceae</taxon>
        <taxon>Symbiodinium</taxon>
    </lineage>
</organism>
<dbReference type="OrthoDB" id="436785at2759"/>
<dbReference type="GO" id="GO:0004767">
    <property type="term" value="F:sphingomyelin phosphodiesterase activity"/>
    <property type="evidence" value="ECO:0007669"/>
    <property type="project" value="InterPro"/>
</dbReference>
<accession>A0A1Q9C6Z6</accession>
<dbReference type="InterPro" id="IPR038772">
    <property type="entry name" value="Sph/SMPD2-like"/>
</dbReference>
<gene>
    <name evidence="4" type="ORF">AK812_SmicGene41156</name>
</gene>
<evidence type="ECO:0000313" key="4">
    <source>
        <dbReference type="EMBL" id="OLP78647.1"/>
    </source>
</evidence>
<comment type="caution">
    <text evidence="4">The sequence shown here is derived from an EMBL/GenBank/DDBJ whole genome shotgun (WGS) entry which is preliminary data.</text>
</comment>
<evidence type="ECO:0000313" key="5">
    <source>
        <dbReference type="Proteomes" id="UP000186817"/>
    </source>
</evidence>
<evidence type="ECO:0000256" key="2">
    <source>
        <dbReference type="SAM" id="MobiDB-lite"/>
    </source>
</evidence>
<feature type="region of interest" description="Disordered" evidence="2">
    <location>
        <begin position="1"/>
        <end position="25"/>
    </location>
</feature>
<dbReference type="InterPro" id="IPR005135">
    <property type="entry name" value="Endo/exonuclease/phosphatase"/>
</dbReference>
<feature type="compositionally biased region" description="Basic and acidic residues" evidence="2">
    <location>
        <begin position="12"/>
        <end position="25"/>
    </location>
</feature>
<proteinExistence type="inferred from homology"/>
<name>A0A1Q9C6Z6_SYMMI</name>
<evidence type="ECO:0000256" key="1">
    <source>
        <dbReference type="ARBA" id="ARBA00006335"/>
    </source>
</evidence>
<dbReference type="Proteomes" id="UP000186817">
    <property type="component" value="Unassembled WGS sequence"/>
</dbReference>
<dbReference type="PANTHER" id="PTHR16320">
    <property type="entry name" value="SPHINGOMYELINASE FAMILY MEMBER"/>
    <property type="match status" value="1"/>
</dbReference>